<dbReference type="EMBL" id="CP003261">
    <property type="protein sequence ID" value="AGK95577.1"/>
    <property type="molecule type" value="Genomic_DNA"/>
</dbReference>
<dbReference type="KEGG" id="cpas:Clopa_0527"/>
<dbReference type="CDD" id="cd07721">
    <property type="entry name" value="yflN-like_MBL-fold"/>
    <property type="match status" value="1"/>
</dbReference>
<dbReference type="PATRIC" id="fig|86416.3.peg.507"/>
<dbReference type="STRING" id="86416.Clopa_0527"/>
<keyword evidence="2" id="KW-0378">Hydrolase</keyword>
<evidence type="ECO:0000313" key="3">
    <source>
        <dbReference type="Proteomes" id="UP000013523"/>
    </source>
</evidence>
<dbReference type="PANTHER" id="PTHR42951">
    <property type="entry name" value="METALLO-BETA-LACTAMASE DOMAIN-CONTAINING"/>
    <property type="match status" value="1"/>
</dbReference>
<dbReference type="InterPro" id="IPR001279">
    <property type="entry name" value="Metallo-B-lactamas"/>
</dbReference>
<reference evidence="2 3" key="1">
    <citation type="submission" date="2012-01" db="EMBL/GenBank/DDBJ databases">
        <title>Complete sequence of chromosome of Clostridium pasteurianum BC1.</title>
        <authorList>
            <consortium name="US DOE Joint Genome Institute"/>
            <person name="Lucas S."/>
            <person name="Han J."/>
            <person name="Lapidus A."/>
            <person name="Cheng J.-F."/>
            <person name="Goodwin L."/>
            <person name="Pitluck S."/>
            <person name="Peters L."/>
            <person name="Mikhailova N."/>
            <person name="Teshima H."/>
            <person name="Detter J.C."/>
            <person name="Han C."/>
            <person name="Tapia R."/>
            <person name="Land M."/>
            <person name="Hauser L."/>
            <person name="Kyrpides N."/>
            <person name="Ivanova N."/>
            <person name="Pagani I."/>
            <person name="Dunn J."/>
            <person name="Taghavi S."/>
            <person name="Francis A."/>
            <person name="van der Lelie D."/>
            <person name="Woyke T."/>
        </authorList>
    </citation>
    <scope>NUCLEOTIDE SEQUENCE [LARGE SCALE GENOMIC DNA]</scope>
    <source>
        <strain evidence="2 3">BC1</strain>
    </source>
</reference>
<dbReference type="HOGENOM" id="CLU_030571_2_4_9"/>
<feature type="domain" description="Metallo-beta-lactamase" evidence="1">
    <location>
        <begin position="15"/>
        <end position="195"/>
    </location>
</feature>
<dbReference type="Pfam" id="PF00753">
    <property type="entry name" value="Lactamase_B"/>
    <property type="match status" value="1"/>
</dbReference>
<dbReference type="InterPro" id="IPR036866">
    <property type="entry name" value="RibonucZ/Hydroxyglut_hydro"/>
</dbReference>
<dbReference type="PANTHER" id="PTHR42951:SF17">
    <property type="entry name" value="METALLO-BETA-LACTAMASE DOMAIN-CONTAINING PROTEIN"/>
    <property type="match status" value="1"/>
</dbReference>
<evidence type="ECO:0000259" key="1">
    <source>
        <dbReference type="SMART" id="SM00849"/>
    </source>
</evidence>
<dbReference type="eggNOG" id="COG0491">
    <property type="taxonomic scope" value="Bacteria"/>
</dbReference>
<protein>
    <submittedName>
        <fullName evidence="2">Zn-dependent hydrolase, glyoxylase</fullName>
    </submittedName>
</protein>
<dbReference type="Proteomes" id="UP000013523">
    <property type="component" value="Chromosome"/>
</dbReference>
<organism evidence="2 3">
    <name type="scientific">Clostridium pasteurianum BC1</name>
    <dbReference type="NCBI Taxonomy" id="86416"/>
    <lineage>
        <taxon>Bacteria</taxon>
        <taxon>Bacillati</taxon>
        <taxon>Bacillota</taxon>
        <taxon>Clostridia</taxon>
        <taxon>Eubacteriales</taxon>
        <taxon>Clostridiaceae</taxon>
        <taxon>Clostridium</taxon>
    </lineage>
</organism>
<evidence type="ECO:0000313" key="2">
    <source>
        <dbReference type="EMBL" id="AGK95577.1"/>
    </source>
</evidence>
<gene>
    <name evidence="2" type="ORF">Clopa_0527</name>
</gene>
<name>R4JXP5_CLOPA</name>
<dbReference type="RefSeq" id="WP_015613904.1">
    <property type="nucleotide sequence ID" value="NC_021182.1"/>
</dbReference>
<dbReference type="OrthoDB" id="9761531at2"/>
<proteinExistence type="predicted"/>
<keyword evidence="3" id="KW-1185">Reference proteome</keyword>
<dbReference type="GO" id="GO:0016787">
    <property type="term" value="F:hydrolase activity"/>
    <property type="evidence" value="ECO:0007669"/>
    <property type="project" value="UniProtKB-KW"/>
</dbReference>
<dbReference type="SMART" id="SM00849">
    <property type="entry name" value="Lactamase_B"/>
    <property type="match status" value="1"/>
</dbReference>
<dbReference type="AlphaFoldDB" id="R4JXP5"/>
<sequence length="210" mass="23890">MKITDDVYRLESTKGAYSYVIFGAEIILIDTGLPGRWKSIKKELTSIGVKLKQVKHILLTHHDIDHIGNAAILQELTGSDVWASEEDIPVIYGDVERYGFKKYLKYIFHIKKPKDIKSFTTGQVVNGIEVILTPGHTPGHLCFIYNDVLFIGDLLENKNGNLRPYPKAWNWNNSIMMQSINKICQIPFKWACPAHGEPIERGNLLNKLNI</sequence>
<dbReference type="Gene3D" id="3.60.15.10">
    <property type="entry name" value="Ribonuclease Z/Hydroxyacylglutathione hydrolase-like"/>
    <property type="match status" value="1"/>
</dbReference>
<dbReference type="InterPro" id="IPR050855">
    <property type="entry name" value="NDM-1-like"/>
</dbReference>
<accession>R4JXP5</accession>
<dbReference type="SUPFAM" id="SSF56281">
    <property type="entry name" value="Metallo-hydrolase/oxidoreductase"/>
    <property type="match status" value="1"/>
</dbReference>